<reference evidence="3 4" key="1">
    <citation type="submission" date="2020-08" db="EMBL/GenBank/DDBJ databases">
        <title>Sequencing the genomes of 1000 actinobacteria strains.</title>
        <authorList>
            <person name="Klenk H.-P."/>
        </authorList>
    </citation>
    <scope>NUCLEOTIDE SEQUENCE [LARGE SCALE GENOMIC DNA]</scope>
    <source>
        <strain evidence="3 4">DSM 27099</strain>
    </source>
</reference>
<evidence type="ECO:0000256" key="1">
    <source>
        <dbReference type="SAM" id="MobiDB-lite"/>
    </source>
</evidence>
<gene>
    <name evidence="3" type="ORF">FHX49_001160</name>
</gene>
<organism evidence="3 4">
    <name type="scientific">Microbacterium endophyticum</name>
    <dbReference type="NCBI Taxonomy" id="1526412"/>
    <lineage>
        <taxon>Bacteria</taxon>
        <taxon>Bacillati</taxon>
        <taxon>Actinomycetota</taxon>
        <taxon>Actinomycetes</taxon>
        <taxon>Micrococcales</taxon>
        <taxon>Microbacteriaceae</taxon>
        <taxon>Microbacterium</taxon>
    </lineage>
</organism>
<keyword evidence="2" id="KW-1133">Transmembrane helix</keyword>
<evidence type="ECO:0000313" key="3">
    <source>
        <dbReference type="EMBL" id="MBB2975594.1"/>
    </source>
</evidence>
<keyword evidence="2" id="KW-0472">Membrane</keyword>
<name>A0A7W4YML2_9MICO</name>
<comment type="caution">
    <text evidence="3">The sequence shown here is derived from an EMBL/GenBank/DDBJ whole genome shotgun (WGS) entry which is preliminary data.</text>
</comment>
<dbReference type="AlphaFoldDB" id="A0A7W4YML2"/>
<dbReference type="Proteomes" id="UP000529310">
    <property type="component" value="Unassembled WGS sequence"/>
</dbReference>
<protein>
    <submittedName>
        <fullName evidence="3">Drug/metabolite transporter (DMT)-like permease</fullName>
    </submittedName>
</protein>
<keyword evidence="4" id="KW-1185">Reference proteome</keyword>
<sequence length="112" mass="11990">MSRRHPLVAEASPQLHRNSFGNEIMLAVESALSTSHIFYRSRARSTAAAAPAPSAPRRHKSSRKPPRRPGTPWWAFAGLVMIAAGAAVLVYMALLQDTGADALSAALTQLSL</sequence>
<evidence type="ECO:0000313" key="4">
    <source>
        <dbReference type="Proteomes" id="UP000529310"/>
    </source>
</evidence>
<feature type="transmembrane region" description="Helical" evidence="2">
    <location>
        <begin position="73"/>
        <end position="94"/>
    </location>
</feature>
<dbReference type="EMBL" id="JACHWQ010000002">
    <property type="protein sequence ID" value="MBB2975594.1"/>
    <property type="molecule type" value="Genomic_DNA"/>
</dbReference>
<evidence type="ECO:0000256" key="2">
    <source>
        <dbReference type="SAM" id="Phobius"/>
    </source>
</evidence>
<keyword evidence="2" id="KW-0812">Transmembrane</keyword>
<feature type="compositionally biased region" description="Basic residues" evidence="1">
    <location>
        <begin position="56"/>
        <end position="67"/>
    </location>
</feature>
<proteinExistence type="predicted"/>
<feature type="region of interest" description="Disordered" evidence="1">
    <location>
        <begin position="46"/>
        <end position="70"/>
    </location>
</feature>
<dbReference type="RefSeq" id="WP_165138064.1">
    <property type="nucleotide sequence ID" value="NZ_CP049255.1"/>
</dbReference>
<accession>A0A7W4YML2</accession>